<organism evidence="1 2">
    <name type="scientific">Candidatus Kerfeldbacteria bacterium CG08_land_8_20_14_0_20_42_7</name>
    <dbReference type="NCBI Taxonomy" id="2014245"/>
    <lineage>
        <taxon>Bacteria</taxon>
        <taxon>Candidatus Kerfeldiibacteriota</taxon>
    </lineage>
</organism>
<evidence type="ECO:0000313" key="1">
    <source>
        <dbReference type="EMBL" id="PIS41270.1"/>
    </source>
</evidence>
<gene>
    <name evidence="1" type="ORF">COT25_04035</name>
</gene>
<name>A0A2H0YS34_9BACT</name>
<dbReference type="AlphaFoldDB" id="A0A2H0YS34"/>
<protein>
    <submittedName>
        <fullName evidence="1">Uncharacterized protein</fullName>
    </submittedName>
</protein>
<dbReference type="EMBL" id="PEXV01000132">
    <property type="protein sequence ID" value="PIS41270.1"/>
    <property type="molecule type" value="Genomic_DNA"/>
</dbReference>
<sequence length="88" mass="9999">MLCRNKNRKIDIDRTSLRVICVAESYNKFRKIALGKSKEKKAEEAFDMKAYAVYLLTEGSMAEKQELLANLKSRLTMKNKVLALEGAA</sequence>
<proteinExistence type="predicted"/>
<evidence type="ECO:0000313" key="2">
    <source>
        <dbReference type="Proteomes" id="UP000228711"/>
    </source>
</evidence>
<accession>A0A2H0YS34</accession>
<comment type="caution">
    <text evidence="1">The sequence shown here is derived from an EMBL/GenBank/DDBJ whole genome shotgun (WGS) entry which is preliminary data.</text>
</comment>
<dbReference type="Proteomes" id="UP000228711">
    <property type="component" value="Unassembled WGS sequence"/>
</dbReference>
<reference evidence="2" key="1">
    <citation type="submission" date="2017-09" db="EMBL/GenBank/DDBJ databases">
        <title>Depth-based differentiation of microbial function through sediment-hosted aquifers and enrichment of novel symbionts in the deep terrestrial subsurface.</title>
        <authorList>
            <person name="Probst A.J."/>
            <person name="Ladd B."/>
            <person name="Jarett J.K."/>
            <person name="Geller-Mcgrath D.E."/>
            <person name="Sieber C.M.K."/>
            <person name="Emerson J.B."/>
            <person name="Anantharaman K."/>
            <person name="Thomas B.C."/>
            <person name="Malmstrom R."/>
            <person name="Stieglmeier M."/>
            <person name="Klingl A."/>
            <person name="Woyke T."/>
            <person name="Ryan C.M."/>
            <person name="Banfield J.F."/>
        </authorList>
    </citation>
    <scope>NUCLEOTIDE SEQUENCE [LARGE SCALE GENOMIC DNA]</scope>
</reference>